<comment type="caution">
    <text evidence="2">The sequence shown here is derived from an EMBL/GenBank/DDBJ whole genome shotgun (WGS) entry which is preliminary data.</text>
</comment>
<dbReference type="GeneID" id="98298518"/>
<reference evidence="2 3" key="1">
    <citation type="submission" date="2017-08" db="EMBL/GenBank/DDBJ databases">
        <title>Draft genome sequences of 64 type strains of genus Staph aureus.</title>
        <authorList>
            <person name="Cole K."/>
            <person name="Golubchik T."/>
            <person name="Russell J."/>
            <person name="Foster D."/>
            <person name="Llewelyn M."/>
            <person name="Wilson D."/>
            <person name="Crook D."/>
            <person name="Paul J."/>
        </authorList>
    </citation>
    <scope>NUCLEOTIDE SEQUENCE [LARGE SCALE GENOMIC DNA]</scope>
    <source>
        <strain evidence="2 3">DSM 29875</strain>
    </source>
</reference>
<evidence type="ECO:0000256" key="1">
    <source>
        <dbReference type="SAM" id="Phobius"/>
    </source>
</evidence>
<keyword evidence="1" id="KW-1133">Transmembrane helix</keyword>
<keyword evidence="1" id="KW-0472">Membrane</keyword>
<organism evidence="2 3">
    <name type="scientific">Staphylococcus argensis</name>
    <dbReference type="NCBI Taxonomy" id="1607738"/>
    <lineage>
        <taxon>Bacteria</taxon>
        <taxon>Bacillati</taxon>
        <taxon>Bacillota</taxon>
        <taxon>Bacilli</taxon>
        <taxon>Bacillales</taxon>
        <taxon>Staphylococcaceae</taxon>
        <taxon>Staphylococcus</taxon>
    </lineage>
</organism>
<dbReference type="Proteomes" id="UP000242712">
    <property type="component" value="Unassembled WGS sequence"/>
</dbReference>
<evidence type="ECO:0000313" key="2">
    <source>
        <dbReference type="EMBL" id="POA08255.1"/>
    </source>
</evidence>
<sequence length="86" mass="9969">MTQYLTKEKFQQHEKRDEDRFNCVNDKLNQLPSVIEDKITIAMNEMELKMLAEFKSMRNSLISWSLAGCSILIVFAGLIARLLGLF</sequence>
<keyword evidence="1" id="KW-0812">Transmembrane</keyword>
<proteinExistence type="predicted"/>
<evidence type="ECO:0000313" key="3">
    <source>
        <dbReference type="Proteomes" id="UP000242712"/>
    </source>
</evidence>
<protein>
    <submittedName>
        <fullName evidence="2">Uncharacterized protein</fullName>
    </submittedName>
</protein>
<gene>
    <name evidence="2" type="ORF">CD039_09170</name>
</gene>
<dbReference type="OrthoDB" id="2413372at2"/>
<dbReference type="AlphaFoldDB" id="A0A2K4FBC5"/>
<feature type="transmembrane region" description="Helical" evidence="1">
    <location>
        <begin position="61"/>
        <end position="83"/>
    </location>
</feature>
<name>A0A2K4FBC5_9STAP</name>
<accession>A0A2K4FBC5</accession>
<dbReference type="EMBL" id="PPPX01000016">
    <property type="protein sequence ID" value="POA08255.1"/>
    <property type="molecule type" value="Genomic_DNA"/>
</dbReference>
<keyword evidence="3" id="KW-1185">Reference proteome</keyword>
<dbReference type="RefSeq" id="WP_103372053.1">
    <property type="nucleotide sequence ID" value="NZ_CBCRVO010000002.1"/>
</dbReference>